<keyword evidence="1" id="KW-0489">Methyltransferase</keyword>
<dbReference type="Proteomes" id="UP000036196">
    <property type="component" value="Unassembled WGS sequence"/>
</dbReference>
<comment type="caution">
    <text evidence="1">The sequence shown here is derived from an EMBL/GenBank/DDBJ whole genome shotgun (WGS) entry which is preliminary data.</text>
</comment>
<keyword evidence="2" id="KW-1185">Reference proteome</keyword>
<keyword evidence="1" id="KW-0808">Transferase</keyword>
<reference evidence="1 2" key="1">
    <citation type="submission" date="2015-05" db="EMBL/GenBank/DDBJ databases">
        <title>Genome sequences of Pluralibacter gergoviae.</title>
        <authorList>
            <person name="Greninger A.L."/>
            <person name="Miller S."/>
        </authorList>
    </citation>
    <scope>NUCLEOTIDE SEQUENCE [LARGE SCALE GENOMIC DNA]</scope>
    <source>
        <strain evidence="1 2">JS81F13</strain>
    </source>
</reference>
<evidence type="ECO:0000313" key="1">
    <source>
        <dbReference type="EMBL" id="KMK14382.1"/>
    </source>
</evidence>
<dbReference type="RefSeq" id="WP_048278682.1">
    <property type="nucleotide sequence ID" value="NZ_LDZF01000007.1"/>
</dbReference>
<dbReference type="STRING" id="61647.LG71_23095"/>
<proteinExistence type="predicted"/>
<dbReference type="GO" id="GO:0008168">
    <property type="term" value="F:methyltransferase activity"/>
    <property type="evidence" value="ECO:0007669"/>
    <property type="project" value="UniProtKB-KW"/>
</dbReference>
<organism evidence="1 2">
    <name type="scientific">Pluralibacter gergoviae</name>
    <name type="common">Enterobacter gergoviae</name>
    <dbReference type="NCBI Taxonomy" id="61647"/>
    <lineage>
        <taxon>Bacteria</taxon>
        <taxon>Pseudomonadati</taxon>
        <taxon>Pseudomonadota</taxon>
        <taxon>Gammaproteobacteria</taxon>
        <taxon>Enterobacterales</taxon>
        <taxon>Enterobacteriaceae</taxon>
        <taxon>Pluralibacter</taxon>
    </lineage>
</organism>
<protein>
    <submittedName>
        <fullName evidence="1">Lysine-N-methylase</fullName>
    </submittedName>
</protein>
<sequence length="406" mass="46660">MQIYKEIAPRFVNEFSCTGTDCPMTCCQGWNIYIDKKTHLSYVNASNDVIAANAKEHLLLTRKGKNHYSVVKFNDQGLCPFVDEQRLCSIQREMGAKALSKTCSVYPRIKKEYLNATRHSMTLSCPEVVRLVLFDPQSMLLEERTSLKAWTRKNRPEQRVRDDERSQIIHLFAWNIIKSPSLRVEENLMALAHFILYLQRIEFDVYRRLDDIEAYYHGLLDTLRAEETLLAPQHTAESVALKIKSLSVLGKYVASRDNRSRYIREGHRLLAEFIDPQHTSSAAALEEKFSRIEAQWQTLCGSSCLSAPHVLRNYLLYKIYHSNFPQNSLATLLRQFSLLVLDYFYIKQLIAVRSLNEPLTEEVVLKTIASFAEKTMHSSVIGIELNEALDMINSGDDLSCLLLLGQ</sequence>
<dbReference type="NCBIfam" id="NF038110">
    <property type="entry name" value="Lys_methyl_FliB"/>
    <property type="match status" value="1"/>
</dbReference>
<accession>A0A0J5P1B2</accession>
<dbReference type="eggNOG" id="COG0727">
    <property type="taxonomic scope" value="Bacteria"/>
</dbReference>
<dbReference type="AlphaFoldDB" id="A0A0J5P1B2"/>
<dbReference type="EMBL" id="LDZF01000007">
    <property type="protein sequence ID" value="KMK14382.1"/>
    <property type="molecule type" value="Genomic_DNA"/>
</dbReference>
<dbReference type="GO" id="GO:0032259">
    <property type="term" value="P:methylation"/>
    <property type="evidence" value="ECO:0007669"/>
    <property type="project" value="UniProtKB-KW"/>
</dbReference>
<name>A0A0J5P1B2_PLUGE</name>
<evidence type="ECO:0000313" key="2">
    <source>
        <dbReference type="Proteomes" id="UP000036196"/>
    </source>
</evidence>
<dbReference type="PATRIC" id="fig|61647.15.peg.5027"/>
<gene>
    <name evidence="1" type="ORF">ABW06_08600</name>
</gene>